<dbReference type="PANTHER" id="PTHR12521:SF0">
    <property type="entry name" value="ADP-RIBOSE GLYCOHYDROLASE OARD1"/>
    <property type="match status" value="1"/>
</dbReference>
<dbReference type="InterPro" id="IPR002589">
    <property type="entry name" value="Macro_dom"/>
</dbReference>
<evidence type="ECO:0000256" key="1">
    <source>
        <dbReference type="ARBA" id="ARBA00035885"/>
    </source>
</evidence>
<dbReference type="CDD" id="cd02901">
    <property type="entry name" value="Macro_Poa1p-like"/>
    <property type="match status" value="1"/>
</dbReference>
<dbReference type="PROSITE" id="PS51154">
    <property type="entry name" value="MACRO"/>
    <property type="match status" value="1"/>
</dbReference>
<dbReference type="EMBL" id="CP096205">
    <property type="protein sequence ID" value="UPQ80545.1"/>
    <property type="molecule type" value="Genomic_DNA"/>
</dbReference>
<dbReference type="InterPro" id="IPR050892">
    <property type="entry name" value="ADP-ribose_metab_enzymes"/>
</dbReference>
<reference evidence="3" key="1">
    <citation type="submission" date="2022-04" db="EMBL/GenBank/DDBJ databases">
        <title>Consumption of N2O by Flavobacterium azooxidireducens sp. nov. isolated from Decomposing Leaf Litter of Phragmites australis (Cav.).</title>
        <authorList>
            <person name="Behrendt U."/>
            <person name="Spanner T."/>
            <person name="Augustin J."/>
            <person name="Horn M.A."/>
            <person name="Kolb S."/>
            <person name="Ulrich A."/>
        </authorList>
    </citation>
    <scope>NUCLEOTIDE SEQUENCE</scope>
    <source>
        <strain evidence="3">IGB 4-14</strain>
    </source>
</reference>
<dbReference type="SMART" id="SM00506">
    <property type="entry name" value="A1pp"/>
    <property type="match status" value="1"/>
</dbReference>
<dbReference type="Pfam" id="PF01661">
    <property type="entry name" value="Macro"/>
    <property type="match status" value="1"/>
</dbReference>
<evidence type="ECO:0000259" key="2">
    <source>
        <dbReference type="PROSITE" id="PS51154"/>
    </source>
</evidence>
<proteinExistence type="predicted"/>
<dbReference type="RefSeq" id="WP_248436439.1">
    <property type="nucleotide sequence ID" value="NZ_CP096205.1"/>
</dbReference>
<evidence type="ECO:0000313" key="4">
    <source>
        <dbReference type="Proteomes" id="UP000830583"/>
    </source>
</evidence>
<comment type="catalytic activity">
    <reaction evidence="1">
        <text>an N-(ADP-alpha-D-ribosyl)-thymidine in DNA + H2O = a thymidine in DNA + ADP-D-ribose</text>
        <dbReference type="Rhea" id="RHEA:71655"/>
        <dbReference type="Rhea" id="RHEA-COMP:13556"/>
        <dbReference type="Rhea" id="RHEA-COMP:18051"/>
        <dbReference type="ChEBI" id="CHEBI:15377"/>
        <dbReference type="ChEBI" id="CHEBI:57967"/>
        <dbReference type="ChEBI" id="CHEBI:137386"/>
        <dbReference type="ChEBI" id="CHEBI:191199"/>
    </reaction>
    <physiologicalReaction direction="left-to-right" evidence="1">
        <dbReference type="Rhea" id="RHEA:71656"/>
    </physiologicalReaction>
</comment>
<keyword evidence="4" id="KW-1185">Reference proteome</keyword>
<dbReference type="SUPFAM" id="SSF52949">
    <property type="entry name" value="Macro domain-like"/>
    <property type="match status" value="1"/>
</dbReference>
<feature type="domain" description="Macro" evidence="2">
    <location>
        <begin position="1"/>
        <end position="165"/>
    </location>
</feature>
<sequence length="343" mass="39483">MIYYKIGNILESDAQALVNTVNTQGVMGKGIALQFKNTFPLNYKTYQEVCKKGDFKIGDLLVVDDNGLISGKKTIINFPTKTSWRKPSEYSFIEKGLDQLINKIEEHNIKSIAIPPLGSGNGGLNWEIVKKMIEDKLSNLPIDIFIYEPNSQIKEVLKSERVQLTDARAMLLFMLYDLVSNGEFVSEFSCEKICYFLQRFGAKDYFKLEYKPNFYGPYSGKVKYVINYLNGSYIMGYSSMDKKPFEPLQLVPDGIEKVNEYVSSKPELLKIVLETKQFLDGFYSDFALELLSTVDYISTKEETFNLNDIKKYMTNWSERKRTLFSNDRFLSISINHLKTAKFV</sequence>
<name>A0ABY4KMB3_9FLAO</name>
<accession>A0ABY4KMB3</accession>
<dbReference type="InterPro" id="IPR043472">
    <property type="entry name" value="Macro_dom-like"/>
</dbReference>
<evidence type="ECO:0000313" key="3">
    <source>
        <dbReference type="EMBL" id="UPQ80545.1"/>
    </source>
</evidence>
<dbReference type="Gene3D" id="3.40.220.10">
    <property type="entry name" value="Leucine Aminopeptidase, subunit E, domain 1"/>
    <property type="match status" value="1"/>
</dbReference>
<dbReference type="PANTHER" id="PTHR12521">
    <property type="entry name" value="PROTEIN C6ORF130"/>
    <property type="match status" value="1"/>
</dbReference>
<gene>
    <name evidence="3" type="ORF">M0M57_06810</name>
</gene>
<organism evidence="3 4">
    <name type="scientific">Flavobacterium azooxidireducens</name>
    <dbReference type="NCBI Taxonomy" id="1871076"/>
    <lineage>
        <taxon>Bacteria</taxon>
        <taxon>Pseudomonadati</taxon>
        <taxon>Bacteroidota</taxon>
        <taxon>Flavobacteriia</taxon>
        <taxon>Flavobacteriales</taxon>
        <taxon>Flavobacteriaceae</taxon>
        <taxon>Flavobacterium</taxon>
    </lineage>
</organism>
<protein>
    <submittedName>
        <fullName evidence="3">Macro domain-containing protein</fullName>
    </submittedName>
</protein>
<dbReference type="Proteomes" id="UP000830583">
    <property type="component" value="Chromosome"/>
</dbReference>